<protein>
    <submittedName>
        <fullName evidence="4">CPG4 domain-containing protein</fullName>
    </submittedName>
</protein>
<evidence type="ECO:0000256" key="1">
    <source>
        <dbReference type="SAM" id="MobiDB-lite"/>
    </source>
</evidence>
<dbReference type="Proteomes" id="UP000267096">
    <property type="component" value="Unassembled WGS sequence"/>
</dbReference>
<accession>A0A158PNY0</accession>
<organism evidence="4">
    <name type="scientific">Anisakis simplex</name>
    <name type="common">Herring worm</name>
    <dbReference type="NCBI Taxonomy" id="6269"/>
    <lineage>
        <taxon>Eukaryota</taxon>
        <taxon>Metazoa</taxon>
        <taxon>Ecdysozoa</taxon>
        <taxon>Nematoda</taxon>
        <taxon>Chromadorea</taxon>
        <taxon>Rhabditida</taxon>
        <taxon>Spirurina</taxon>
        <taxon>Ascaridomorpha</taxon>
        <taxon>Ascaridoidea</taxon>
        <taxon>Anisakidae</taxon>
        <taxon>Anisakis</taxon>
        <taxon>Anisakis simplex complex</taxon>
    </lineage>
</organism>
<keyword evidence="3" id="KW-1185">Reference proteome</keyword>
<sequence>MSLKLQKIKVMAYAYEQLIKCAAACNDANPDELTRRIVLKFRLVSECIQSQDAETVNQCATECRHPADATVQFDSSPSATVNPFAFFDSITPVCRCSSLECIVKCTISESNKKCAGSGDIFRDIALKQIIVASERLRNDLDNSSSPVAGQLAKIYLEALPDECMYIVDPAKYNAGDDDTVKVTIIDDGSISEQISTHFDTISTTTQGFSGDSSQERDATSTIATFAFEPVNEPEIPIGPPSFVAQIPNLSNVEHIPEIDDPSEAESSSSLIPEINEQPLNDNTTAHRSTSSETTQSSLLNDATSSISSEHATENDPAEEVHLEKIETSTNEAERTIMVVNDDESEIAHNEVREENHEAQQQKQHHVRVLLLILFRKINW</sequence>
<reference evidence="2 3" key="2">
    <citation type="submission" date="2018-11" db="EMBL/GenBank/DDBJ databases">
        <authorList>
            <consortium name="Pathogen Informatics"/>
        </authorList>
    </citation>
    <scope>NUCLEOTIDE SEQUENCE [LARGE SCALE GENOMIC DNA]</scope>
</reference>
<evidence type="ECO:0000313" key="4">
    <source>
        <dbReference type="WBParaSite" id="ASIM_0001312901-mRNA-1"/>
    </source>
</evidence>
<proteinExistence type="predicted"/>
<evidence type="ECO:0000313" key="3">
    <source>
        <dbReference type="Proteomes" id="UP000267096"/>
    </source>
</evidence>
<dbReference type="AlphaFoldDB" id="A0A158PNY0"/>
<dbReference type="WBParaSite" id="ASIM_0001312901-mRNA-1">
    <property type="protein sequence ID" value="ASIM_0001312901-mRNA-1"/>
    <property type="gene ID" value="ASIM_0001312901"/>
</dbReference>
<dbReference type="EMBL" id="UYRR01031215">
    <property type="protein sequence ID" value="VDK47725.1"/>
    <property type="molecule type" value="Genomic_DNA"/>
</dbReference>
<dbReference type="OrthoDB" id="5826293at2759"/>
<feature type="compositionally biased region" description="Basic and acidic residues" evidence="1">
    <location>
        <begin position="310"/>
        <end position="320"/>
    </location>
</feature>
<feature type="compositionally biased region" description="Polar residues" evidence="1">
    <location>
        <begin position="277"/>
        <end position="287"/>
    </location>
</feature>
<feature type="compositionally biased region" description="Low complexity" evidence="1">
    <location>
        <begin position="288"/>
        <end position="297"/>
    </location>
</feature>
<feature type="compositionally biased region" description="Polar residues" evidence="1">
    <location>
        <begin position="298"/>
        <end position="309"/>
    </location>
</feature>
<feature type="region of interest" description="Disordered" evidence="1">
    <location>
        <begin position="274"/>
        <end position="320"/>
    </location>
</feature>
<reference evidence="4" key="1">
    <citation type="submission" date="2016-04" db="UniProtKB">
        <authorList>
            <consortium name="WormBaseParasite"/>
        </authorList>
    </citation>
    <scope>IDENTIFICATION</scope>
</reference>
<name>A0A158PNY0_ANISI</name>
<evidence type="ECO:0000313" key="2">
    <source>
        <dbReference type="EMBL" id="VDK47725.1"/>
    </source>
</evidence>
<gene>
    <name evidence="2" type="ORF">ASIM_LOCUS12595</name>
</gene>